<gene>
    <name evidence="2" type="ORF">COJ15_36240</name>
</gene>
<evidence type="ECO:0000313" key="2">
    <source>
        <dbReference type="EMBL" id="PFJ24772.1"/>
    </source>
</evidence>
<reference evidence="2 3" key="1">
    <citation type="submission" date="2017-09" db="EMBL/GenBank/DDBJ databases">
        <title>Large-scale bioinformatics analysis of Bacillus genomes uncovers conserved roles of natural products in bacterial physiology.</title>
        <authorList>
            <consortium name="Agbiome Team Llc"/>
            <person name="Bleich R.M."/>
            <person name="Grubbs K.J."/>
            <person name="Santa Maria K.C."/>
            <person name="Allen S.E."/>
            <person name="Farag S."/>
            <person name="Shank E.A."/>
            <person name="Bowers A."/>
        </authorList>
    </citation>
    <scope>NUCLEOTIDE SEQUENCE [LARGE SCALE GENOMIC DNA]</scope>
    <source>
        <strain evidence="2 3">AFS085496</strain>
    </source>
</reference>
<comment type="caution">
    <text evidence="2">The sequence shown here is derived from an EMBL/GenBank/DDBJ whole genome shotgun (WGS) entry which is preliminary data.</text>
</comment>
<evidence type="ECO:0008006" key="4">
    <source>
        <dbReference type="Google" id="ProtNLM"/>
    </source>
</evidence>
<feature type="coiled-coil region" evidence="1">
    <location>
        <begin position="141"/>
        <end position="175"/>
    </location>
</feature>
<evidence type="ECO:0000256" key="1">
    <source>
        <dbReference type="SAM" id="Coils"/>
    </source>
</evidence>
<protein>
    <recommendedName>
        <fullName evidence="4">RsfA family transcriptional regulator</fullName>
    </recommendedName>
</protein>
<dbReference type="RefSeq" id="WP_098517932.1">
    <property type="nucleotide sequence ID" value="NZ_NUVX01000126.1"/>
</dbReference>
<keyword evidence="1" id="KW-0175">Coiled coil</keyword>
<sequence>MVKNNRKDSWTPEEDKLLGDTVINVVGNGGTQVEAFNVVASQVGRTASAIGFRWNSEVRRIYAEELSSAKTEGRKNKPKKYTPEITKMQEKEFVHKKEADLTTESTAIASPEETHLPEKIPFDIDELILFLNNYKHLIVENENLNKKLVEVEKGKQVAEQQLNEIKQELSLEGNDFGALFTFLQRAQSLARIVDKREVNKVEEAAV</sequence>
<dbReference type="InterPro" id="IPR009057">
    <property type="entry name" value="Homeodomain-like_sf"/>
</dbReference>
<evidence type="ECO:0000313" key="3">
    <source>
        <dbReference type="Proteomes" id="UP000224003"/>
    </source>
</evidence>
<organism evidence="2 3">
    <name type="scientific">Bacillus thuringiensis</name>
    <dbReference type="NCBI Taxonomy" id="1428"/>
    <lineage>
        <taxon>Bacteria</taxon>
        <taxon>Bacillati</taxon>
        <taxon>Bacillota</taxon>
        <taxon>Bacilli</taxon>
        <taxon>Bacillales</taxon>
        <taxon>Bacillaceae</taxon>
        <taxon>Bacillus</taxon>
        <taxon>Bacillus cereus group</taxon>
    </lineage>
</organism>
<proteinExistence type="predicted"/>
<dbReference type="EMBL" id="NUVX01000126">
    <property type="protein sequence ID" value="PFJ24772.1"/>
    <property type="molecule type" value="Genomic_DNA"/>
</dbReference>
<name>A0A9X6WF41_BACTU</name>
<dbReference type="Proteomes" id="UP000224003">
    <property type="component" value="Unassembled WGS sequence"/>
</dbReference>
<dbReference type="SUPFAM" id="SSF46689">
    <property type="entry name" value="Homeodomain-like"/>
    <property type="match status" value="1"/>
</dbReference>
<dbReference type="AlphaFoldDB" id="A0A9X6WF41"/>
<dbReference type="PANTHER" id="PTHR41302:SF2">
    <property type="entry name" value="PRESPORE SPECIFIC TRANSCRIPTIONAL ACTIVATOR RSFA"/>
    <property type="match status" value="1"/>
</dbReference>
<dbReference type="InterPro" id="IPR014243">
    <property type="entry name" value="RsfA-like"/>
</dbReference>
<accession>A0A9X6WF41</accession>
<dbReference type="PANTHER" id="PTHR41302">
    <property type="entry name" value="PRESPORE-SPECIFIC TRANSCRIPTIONAL REGULATOR RSFA-RELATED"/>
    <property type="match status" value="1"/>
</dbReference>